<evidence type="ECO:0000256" key="7">
    <source>
        <dbReference type="ARBA" id="ARBA00022679"/>
    </source>
</evidence>
<dbReference type="PROSITE" id="PS50113">
    <property type="entry name" value="PAC"/>
    <property type="match status" value="1"/>
</dbReference>
<gene>
    <name evidence="14" type="ORF">BOQ54_02205</name>
</gene>
<dbReference type="InterPro" id="IPR036890">
    <property type="entry name" value="HATPase_C_sf"/>
</dbReference>
<evidence type="ECO:0000256" key="5">
    <source>
        <dbReference type="ARBA" id="ARBA00022630"/>
    </source>
</evidence>
<evidence type="ECO:0000259" key="13">
    <source>
        <dbReference type="PROSITE" id="PS50113"/>
    </source>
</evidence>
<dbReference type="EC" id="2.7.13.3" evidence="2"/>
<dbReference type="CDD" id="cd00130">
    <property type="entry name" value="PAS"/>
    <property type="match status" value="1"/>
</dbReference>
<dbReference type="Pfam" id="PF07536">
    <property type="entry name" value="HWE_HK"/>
    <property type="match status" value="1"/>
</dbReference>
<dbReference type="RefSeq" id="WP_071923162.1">
    <property type="nucleotide sequence ID" value="NZ_CP018095.1"/>
</dbReference>
<dbReference type="InterPro" id="IPR035965">
    <property type="entry name" value="PAS-like_dom_sf"/>
</dbReference>
<protein>
    <recommendedName>
        <fullName evidence="3">Blue-light-activated histidine kinase</fullName>
        <ecNumber evidence="2">2.7.13.3</ecNumber>
    </recommendedName>
</protein>
<proteinExistence type="predicted"/>
<evidence type="ECO:0000256" key="8">
    <source>
        <dbReference type="ARBA" id="ARBA00022737"/>
    </source>
</evidence>
<evidence type="ECO:0000256" key="6">
    <source>
        <dbReference type="ARBA" id="ARBA00022643"/>
    </source>
</evidence>
<keyword evidence="11" id="KW-0067">ATP-binding</keyword>
<evidence type="ECO:0000256" key="1">
    <source>
        <dbReference type="ARBA" id="ARBA00000085"/>
    </source>
</evidence>
<dbReference type="Gene3D" id="3.30.450.20">
    <property type="entry name" value="PAS domain"/>
    <property type="match status" value="1"/>
</dbReference>
<dbReference type="PANTHER" id="PTHR41523">
    <property type="entry name" value="TWO-COMPONENT SYSTEM SENSOR PROTEIN"/>
    <property type="match status" value="1"/>
</dbReference>
<comment type="catalytic activity">
    <reaction evidence="1">
        <text>ATP + protein L-histidine = ADP + protein N-phospho-L-histidine.</text>
        <dbReference type="EC" id="2.7.13.3"/>
    </reaction>
</comment>
<organism evidence="14 15">
    <name type="scientific">Chelatococcus daeguensis</name>
    <dbReference type="NCBI Taxonomy" id="444444"/>
    <lineage>
        <taxon>Bacteria</taxon>
        <taxon>Pseudomonadati</taxon>
        <taxon>Pseudomonadota</taxon>
        <taxon>Alphaproteobacteria</taxon>
        <taxon>Hyphomicrobiales</taxon>
        <taxon>Chelatococcaceae</taxon>
        <taxon>Chelatococcus</taxon>
    </lineage>
</organism>
<accession>A0AAC9JMW0</accession>
<keyword evidence="12" id="KW-0843">Virulence</keyword>
<keyword evidence="10" id="KW-0418">Kinase</keyword>
<evidence type="ECO:0000256" key="3">
    <source>
        <dbReference type="ARBA" id="ARBA00021740"/>
    </source>
</evidence>
<evidence type="ECO:0000256" key="4">
    <source>
        <dbReference type="ARBA" id="ARBA00022553"/>
    </source>
</evidence>
<reference evidence="14 15" key="1">
    <citation type="submission" date="2016-11" db="EMBL/GenBank/DDBJ databases">
        <title>Complete genome sequence of the aerobically denitrifying bacterium Chelatococcus daeguensis TAD1.</title>
        <authorList>
            <person name="Yang Y."/>
            <person name="Huang S."/>
            <person name="Lin E."/>
        </authorList>
    </citation>
    <scope>NUCLEOTIDE SEQUENCE [LARGE SCALE GENOMIC DNA]</scope>
    <source>
        <strain evidence="14 15">TAD1</strain>
    </source>
</reference>
<dbReference type="NCBIfam" id="TIGR00229">
    <property type="entry name" value="sensory_box"/>
    <property type="match status" value="1"/>
</dbReference>
<dbReference type="InterPro" id="IPR011102">
    <property type="entry name" value="Sig_transdc_His_kinase_HWE"/>
</dbReference>
<dbReference type="InterPro" id="IPR000014">
    <property type="entry name" value="PAS"/>
</dbReference>
<keyword evidence="8" id="KW-0677">Repeat</keyword>
<sequence length="344" mass="36537">MSTTLASPRGSACDVLGASQRFIDLLPVAIYVCDRDGCIVRHNRSAAALWGREPSPQDRFCGSLALRAPDGTPMAHAHCPMANALRTGRAVSDAEVLIDRPDGETLFVLVNIEPIRDASGAVVGAVNCFRDITEQRRMHERQELLLREMDHRIKNLFALASGIVGLSARGAATPQETVEAARRRLEALARAHTLTLPGTGLSGEETRSATLAALVDTIVSPFVDPRAEEPRIVVDGPEVILGGGGLTSFALLLHEFATNAAKYGALSSFGGRVIISWRTDADTLHLAWREVGGPAPSGGEAAGEGFGSVLARSAVRSQLGGSLAREWRPDGLVVTLTARLDRLA</sequence>
<keyword evidence="4" id="KW-0597">Phosphoprotein</keyword>
<evidence type="ECO:0000256" key="11">
    <source>
        <dbReference type="ARBA" id="ARBA00022840"/>
    </source>
</evidence>
<evidence type="ECO:0000256" key="9">
    <source>
        <dbReference type="ARBA" id="ARBA00022741"/>
    </source>
</evidence>
<dbReference type="GO" id="GO:0004673">
    <property type="term" value="F:protein histidine kinase activity"/>
    <property type="evidence" value="ECO:0007669"/>
    <property type="project" value="UniProtKB-EC"/>
</dbReference>
<evidence type="ECO:0000256" key="10">
    <source>
        <dbReference type="ARBA" id="ARBA00022777"/>
    </source>
</evidence>
<dbReference type="KEGG" id="cdq:BOQ54_02205"/>
<evidence type="ECO:0000256" key="2">
    <source>
        <dbReference type="ARBA" id="ARBA00012438"/>
    </source>
</evidence>
<dbReference type="Gene3D" id="3.30.565.10">
    <property type="entry name" value="Histidine kinase-like ATPase, C-terminal domain"/>
    <property type="match status" value="1"/>
</dbReference>
<evidence type="ECO:0000313" key="14">
    <source>
        <dbReference type="EMBL" id="APF36283.1"/>
    </source>
</evidence>
<keyword evidence="9" id="KW-0547">Nucleotide-binding</keyword>
<dbReference type="InterPro" id="IPR013656">
    <property type="entry name" value="PAS_4"/>
</dbReference>
<keyword evidence="5" id="KW-0285">Flavoprotein</keyword>
<evidence type="ECO:0000313" key="15">
    <source>
        <dbReference type="Proteomes" id="UP000182703"/>
    </source>
</evidence>
<keyword evidence="6" id="KW-0288">FMN</keyword>
<dbReference type="Pfam" id="PF08448">
    <property type="entry name" value="PAS_4"/>
    <property type="match status" value="1"/>
</dbReference>
<dbReference type="SUPFAM" id="SSF55785">
    <property type="entry name" value="PYP-like sensor domain (PAS domain)"/>
    <property type="match status" value="1"/>
</dbReference>
<keyword evidence="15" id="KW-1185">Reference proteome</keyword>
<feature type="domain" description="PAC" evidence="13">
    <location>
        <begin position="92"/>
        <end position="144"/>
    </location>
</feature>
<name>A0AAC9JMW0_9HYPH</name>
<dbReference type="PANTHER" id="PTHR41523:SF8">
    <property type="entry name" value="ETHYLENE RESPONSE SENSOR PROTEIN"/>
    <property type="match status" value="1"/>
</dbReference>
<dbReference type="Proteomes" id="UP000182703">
    <property type="component" value="Chromosome"/>
</dbReference>
<dbReference type="EMBL" id="CP018095">
    <property type="protein sequence ID" value="APF36283.1"/>
    <property type="molecule type" value="Genomic_DNA"/>
</dbReference>
<dbReference type="GO" id="GO:0005524">
    <property type="term" value="F:ATP binding"/>
    <property type="evidence" value="ECO:0007669"/>
    <property type="project" value="UniProtKB-KW"/>
</dbReference>
<dbReference type="InterPro" id="IPR000700">
    <property type="entry name" value="PAS-assoc_C"/>
</dbReference>
<dbReference type="SMART" id="SM00911">
    <property type="entry name" value="HWE_HK"/>
    <property type="match status" value="1"/>
</dbReference>
<dbReference type="AlphaFoldDB" id="A0AAC9JMW0"/>
<evidence type="ECO:0000256" key="12">
    <source>
        <dbReference type="ARBA" id="ARBA00023026"/>
    </source>
</evidence>
<keyword evidence="7" id="KW-0808">Transferase</keyword>